<dbReference type="Proteomes" id="UP001603857">
    <property type="component" value="Unassembled WGS sequence"/>
</dbReference>
<evidence type="ECO:0000313" key="1">
    <source>
        <dbReference type="EMBL" id="KAL2327049.1"/>
    </source>
</evidence>
<reference evidence="1 2" key="1">
    <citation type="submission" date="2024-08" db="EMBL/GenBank/DDBJ databases">
        <title>Insights into the chromosomal genome structure of Flemingia macrophylla.</title>
        <authorList>
            <person name="Ding Y."/>
            <person name="Zhao Y."/>
            <person name="Bi W."/>
            <person name="Wu M."/>
            <person name="Zhao G."/>
            <person name="Gong Y."/>
            <person name="Li W."/>
            <person name="Zhang P."/>
        </authorList>
    </citation>
    <scope>NUCLEOTIDE SEQUENCE [LARGE SCALE GENOMIC DNA]</scope>
    <source>
        <strain evidence="1">DYQJB</strain>
        <tissue evidence="1">Leaf</tissue>
    </source>
</reference>
<accession>A0ABD1LU53</accession>
<organism evidence="1 2">
    <name type="scientific">Flemingia macrophylla</name>
    <dbReference type="NCBI Taxonomy" id="520843"/>
    <lineage>
        <taxon>Eukaryota</taxon>
        <taxon>Viridiplantae</taxon>
        <taxon>Streptophyta</taxon>
        <taxon>Embryophyta</taxon>
        <taxon>Tracheophyta</taxon>
        <taxon>Spermatophyta</taxon>
        <taxon>Magnoliopsida</taxon>
        <taxon>eudicotyledons</taxon>
        <taxon>Gunneridae</taxon>
        <taxon>Pentapetalae</taxon>
        <taxon>rosids</taxon>
        <taxon>fabids</taxon>
        <taxon>Fabales</taxon>
        <taxon>Fabaceae</taxon>
        <taxon>Papilionoideae</taxon>
        <taxon>50 kb inversion clade</taxon>
        <taxon>NPAAA clade</taxon>
        <taxon>indigoferoid/millettioid clade</taxon>
        <taxon>Phaseoleae</taxon>
        <taxon>Flemingia</taxon>
    </lineage>
</organism>
<keyword evidence="2" id="KW-1185">Reference proteome</keyword>
<proteinExistence type="predicted"/>
<gene>
    <name evidence="1" type="ORF">Fmac_020476</name>
</gene>
<sequence>MRYVAVNIASSPISFGNRHLKKKSSNHFKKMTIFPFCNPVLLKGVYTCPFMSNTIIDIFCAIIRPYFFNIFSKLILDKMKKINKELKNFRFTFHKIWPCDTSTIINKSNKPFSSRNIF</sequence>
<evidence type="ECO:0000313" key="2">
    <source>
        <dbReference type="Proteomes" id="UP001603857"/>
    </source>
</evidence>
<dbReference type="AlphaFoldDB" id="A0ABD1LU53"/>
<comment type="caution">
    <text evidence="1">The sequence shown here is derived from an EMBL/GenBank/DDBJ whole genome shotgun (WGS) entry which is preliminary data.</text>
</comment>
<protein>
    <submittedName>
        <fullName evidence="1">Uncharacterized protein</fullName>
    </submittedName>
</protein>
<dbReference type="EMBL" id="JBGMDY010000007">
    <property type="protein sequence ID" value="KAL2327049.1"/>
    <property type="molecule type" value="Genomic_DNA"/>
</dbReference>
<name>A0ABD1LU53_9FABA</name>